<feature type="chain" id="PRO_5012146535" description="Root cap family protein" evidence="1">
    <location>
        <begin position="23"/>
        <end position="415"/>
    </location>
</feature>
<gene>
    <name evidence="2" type="ORF">KFL_001830110</name>
</gene>
<accession>A0A1Y1I1D4</accession>
<sequence length="415" mass="45209">MARATFLAVLALLAVATPAAHACFTGYSTNCKNATTNTNVVIGQKCFINTNGFGVKHYPTDIKSCAGVTVKCFQSAYSNGACGTVEPANYACGVCDIINNKVAVYCVAASRNDDSTWYFGNTGSVNTWKDNTPSCVNPMTYDANGICGDPHFAAPGGIFFDWHGVRDETFSIVSDSHLQVNGHLVGERLDSDLVEHGTWFQELSLGYLNEKNGETHFVSVGTDEDKEFESADTFYFTYDGEDIPAGSGSGVYTWQSPDEMVTITREPHARTEVRVQIEGIVDAVIHTRLESRIQLEPLGKYLDLELKDVNLTRHVHGVLGQMFRPDIQQRKAAAGADVSSHEFLVEGATGDYRVSSLTSYDSMFNQFNDRSGVAVNSVKFVDAPVVRKLMRSVDPEEKGSFSLACTQESGKLVCG</sequence>
<reference evidence="2 3" key="1">
    <citation type="journal article" date="2014" name="Nat. Commun.">
        <title>Klebsormidium flaccidum genome reveals primary factors for plant terrestrial adaptation.</title>
        <authorList>
            <person name="Hori K."/>
            <person name="Maruyama F."/>
            <person name="Fujisawa T."/>
            <person name="Togashi T."/>
            <person name="Yamamoto N."/>
            <person name="Seo M."/>
            <person name="Sato S."/>
            <person name="Yamada T."/>
            <person name="Mori H."/>
            <person name="Tajima N."/>
            <person name="Moriyama T."/>
            <person name="Ikeuchi M."/>
            <person name="Watanabe M."/>
            <person name="Wada H."/>
            <person name="Kobayashi K."/>
            <person name="Saito M."/>
            <person name="Masuda T."/>
            <person name="Sasaki-Sekimoto Y."/>
            <person name="Mashiguchi K."/>
            <person name="Awai K."/>
            <person name="Shimojima M."/>
            <person name="Masuda S."/>
            <person name="Iwai M."/>
            <person name="Nobusawa T."/>
            <person name="Narise T."/>
            <person name="Kondo S."/>
            <person name="Saito H."/>
            <person name="Sato R."/>
            <person name="Murakawa M."/>
            <person name="Ihara Y."/>
            <person name="Oshima-Yamada Y."/>
            <person name="Ohtaka K."/>
            <person name="Satoh M."/>
            <person name="Sonobe K."/>
            <person name="Ishii M."/>
            <person name="Ohtani R."/>
            <person name="Kanamori-Sato M."/>
            <person name="Honoki R."/>
            <person name="Miyazaki D."/>
            <person name="Mochizuki H."/>
            <person name="Umetsu J."/>
            <person name="Higashi K."/>
            <person name="Shibata D."/>
            <person name="Kamiya Y."/>
            <person name="Sato N."/>
            <person name="Nakamura Y."/>
            <person name="Tabata S."/>
            <person name="Ida S."/>
            <person name="Kurokawa K."/>
            <person name="Ohta H."/>
        </authorList>
    </citation>
    <scope>NUCLEOTIDE SEQUENCE [LARGE SCALE GENOMIC DNA]</scope>
    <source>
        <strain evidence="2 3">NIES-2285</strain>
    </source>
</reference>
<protein>
    <recommendedName>
        <fullName evidence="4">Root cap family protein</fullName>
    </recommendedName>
</protein>
<organism evidence="2 3">
    <name type="scientific">Klebsormidium nitens</name>
    <name type="common">Green alga</name>
    <name type="synonym">Ulothrix nitens</name>
    <dbReference type="NCBI Taxonomy" id="105231"/>
    <lineage>
        <taxon>Eukaryota</taxon>
        <taxon>Viridiplantae</taxon>
        <taxon>Streptophyta</taxon>
        <taxon>Klebsormidiophyceae</taxon>
        <taxon>Klebsormidiales</taxon>
        <taxon>Klebsormidiaceae</taxon>
        <taxon>Klebsormidium</taxon>
    </lineage>
</organism>
<dbReference type="EMBL" id="DF237132">
    <property type="protein sequence ID" value="GAQ84283.1"/>
    <property type="molecule type" value="Genomic_DNA"/>
</dbReference>
<evidence type="ECO:0000256" key="1">
    <source>
        <dbReference type="SAM" id="SignalP"/>
    </source>
</evidence>
<evidence type="ECO:0000313" key="2">
    <source>
        <dbReference type="EMBL" id="GAQ84283.1"/>
    </source>
</evidence>
<keyword evidence="1" id="KW-0732">Signal</keyword>
<proteinExistence type="predicted"/>
<name>A0A1Y1I1D4_KLENI</name>
<evidence type="ECO:0000313" key="3">
    <source>
        <dbReference type="Proteomes" id="UP000054558"/>
    </source>
</evidence>
<keyword evidence="3" id="KW-1185">Reference proteome</keyword>
<dbReference type="OrthoDB" id="2012063at2759"/>
<feature type="signal peptide" evidence="1">
    <location>
        <begin position="1"/>
        <end position="22"/>
    </location>
</feature>
<evidence type="ECO:0008006" key="4">
    <source>
        <dbReference type="Google" id="ProtNLM"/>
    </source>
</evidence>
<dbReference type="Proteomes" id="UP000054558">
    <property type="component" value="Unassembled WGS sequence"/>
</dbReference>
<dbReference type="AlphaFoldDB" id="A0A1Y1I1D4"/>
<dbReference type="OMA" id="LKNKWFF"/>
<dbReference type="PANTHER" id="PTHR31656">
    <property type="entry name" value="ROOT CAP DOMAIN-CONTAINING PROTEIN"/>
    <property type="match status" value="1"/>
</dbReference>